<dbReference type="Gene3D" id="3.40.50.720">
    <property type="entry name" value="NAD(P)-binding Rossmann-like Domain"/>
    <property type="match status" value="1"/>
</dbReference>
<dbReference type="EMBL" id="FNRL01000009">
    <property type="protein sequence ID" value="SEA52675.1"/>
    <property type="molecule type" value="Genomic_DNA"/>
</dbReference>
<dbReference type="InterPro" id="IPR027051">
    <property type="entry name" value="XdhC_Rossmann_dom"/>
</dbReference>
<evidence type="ECO:0000313" key="4">
    <source>
        <dbReference type="Proteomes" id="UP000199656"/>
    </source>
</evidence>
<sequence>MKEITDIVKAYQRANRQQLQTVLATVVHVEGSAYRQPGARMLITERGELTGAISGGCLEGDALRKALLVIQQQRSQLLTYDTNDEEDNTLGIGLGCNGIIHILLEPVNAEDPFNPVMLLAQLLEQRQPGVVVTLFNLQNRRAVQPGTCLVQVAGKTIYNNSGDPAWLNNTAQAFFKKQSVIFSRDEITGLIAYYPPPIQLLVAGAGNDVLPLANIAAILGWSTHVADGRPGYATPERFPSADSAVTAKASDILNKWKPDAFTAVVLMTHNYRYDLVLLQHFIQTTVPYIGVLGPAKKLQRMITELEDSGTTLSFIQREKIYGPAGLDLGAETSEEIALSVISEVKAAIAATNAAPLRTKSTTIHARERQIIL</sequence>
<reference evidence="4" key="1">
    <citation type="submission" date="2016-10" db="EMBL/GenBank/DDBJ databases">
        <authorList>
            <person name="Varghese N."/>
            <person name="Submissions S."/>
        </authorList>
    </citation>
    <scope>NUCLEOTIDE SEQUENCE [LARGE SCALE GENOMIC DNA]</scope>
    <source>
        <strain evidence="4">DSM 23920</strain>
    </source>
</reference>
<dbReference type="PANTHER" id="PTHR30388">
    <property type="entry name" value="ALDEHYDE OXIDOREDUCTASE MOLYBDENUM COFACTOR ASSEMBLY PROTEIN"/>
    <property type="match status" value="1"/>
</dbReference>
<keyword evidence="4" id="KW-1185">Reference proteome</keyword>
<dbReference type="Proteomes" id="UP000199656">
    <property type="component" value="Unassembled WGS sequence"/>
</dbReference>
<name>A0A1H4BWU6_9BACT</name>
<feature type="domain" description="XdhC- CoxI" evidence="1">
    <location>
        <begin position="17"/>
        <end position="81"/>
    </location>
</feature>
<dbReference type="STRING" id="408074.SAMN05660909_02298"/>
<protein>
    <submittedName>
        <fullName evidence="3">Xanthine and CO dehydrogenase maturation factor, XdhC/CoxF family</fullName>
    </submittedName>
</protein>
<dbReference type="PANTHER" id="PTHR30388:SF6">
    <property type="entry name" value="XANTHINE DEHYDROGENASE SUBUNIT A-RELATED"/>
    <property type="match status" value="1"/>
</dbReference>
<dbReference type="Pfam" id="PF02625">
    <property type="entry name" value="XdhC_CoxI"/>
    <property type="match status" value="1"/>
</dbReference>
<evidence type="ECO:0000259" key="1">
    <source>
        <dbReference type="Pfam" id="PF02625"/>
    </source>
</evidence>
<gene>
    <name evidence="3" type="ORF">SAMN05660909_02298</name>
</gene>
<accession>A0A1H4BWU6</accession>
<evidence type="ECO:0000259" key="2">
    <source>
        <dbReference type="Pfam" id="PF13478"/>
    </source>
</evidence>
<dbReference type="RefSeq" id="WP_089761701.1">
    <property type="nucleotide sequence ID" value="NZ_BKAT01000034.1"/>
</dbReference>
<dbReference type="InterPro" id="IPR003777">
    <property type="entry name" value="XdhC_CoxI"/>
</dbReference>
<proteinExistence type="predicted"/>
<dbReference type="OrthoDB" id="9773039at2"/>
<dbReference type="Pfam" id="PF13478">
    <property type="entry name" value="XdhC_C"/>
    <property type="match status" value="1"/>
</dbReference>
<dbReference type="InterPro" id="IPR052698">
    <property type="entry name" value="MoCofactor_Util/Proc"/>
</dbReference>
<feature type="domain" description="XdhC Rossmann" evidence="2">
    <location>
        <begin position="200"/>
        <end position="344"/>
    </location>
</feature>
<evidence type="ECO:0000313" key="3">
    <source>
        <dbReference type="EMBL" id="SEA52675.1"/>
    </source>
</evidence>
<dbReference type="AlphaFoldDB" id="A0A1H4BWU6"/>
<organism evidence="3 4">
    <name type="scientific">Chitinophaga terrae</name>
    <name type="common">ex Kim and Jung 2007</name>
    <dbReference type="NCBI Taxonomy" id="408074"/>
    <lineage>
        <taxon>Bacteria</taxon>
        <taxon>Pseudomonadati</taxon>
        <taxon>Bacteroidota</taxon>
        <taxon>Chitinophagia</taxon>
        <taxon>Chitinophagales</taxon>
        <taxon>Chitinophagaceae</taxon>
        <taxon>Chitinophaga</taxon>
    </lineage>
</organism>